<dbReference type="CDD" id="cd03801">
    <property type="entry name" value="GT4_PimA-like"/>
    <property type="match status" value="1"/>
</dbReference>
<dbReference type="InterPro" id="IPR028098">
    <property type="entry name" value="Glyco_trans_4-like_N"/>
</dbReference>
<dbReference type="Gene3D" id="3.40.50.2000">
    <property type="entry name" value="Glycogen Phosphorylase B"/>
    <property type="match status" value="2"/>
</dbReference>
<name>A0A7D7LHR2_9NOSO</name>
<dbReference type="RefSeq" id="WP_181928743.1">
    <property type="nucleotide sequence ID" value="NZ_CP054698.1"/>
</dbReference>
<dbReference type="PANTHER" id="PTHR12526">
    <property type="entry name" value="GLYCOSYLTRANSFERASE"/>
    <property type="match status" value="1"/>
</dbReference>
<dbReference type="Pfam" id="PF13692">
    <property type="entry name" value="Glyco_trans_1_4"/>
    <property type="match status" value="1"/>
</dbReference>
<dbReference type="EMBL" id="CP054698">
    <property type="protein sequence ID" value="QMS91072.1"/>
    <property type="molecule type" value="Genomic_DNA"/>
</dbReference>
<gene>
    <name evidence="4" type="ORF">HUN01_27090</name>
</gene>
<protein>
    <submittedName>
        <fullName evidence="4">Glycosyltransferase family 4 protein</fullName>
    </submittedName>
</protein>
<evidence type="ECO:0000256" key="1">
    <source>
        <dbReference type="ARBA" id="ARBA00022676"/>
    </source>
</evidence>
<feature type="domain" description="Glycosyltransferase subfamily 4-like N-terminal" evidence="3">
    <location>
        <begin position="3"/>
        <end position="142"/>
    </location>
</feature>
<proteinExistence type="predicted"/>
<dbReference type="KEGG" id="ned:HUN01_27090"/>
<evidence type="ECO:0000313" key="5">
    <source>
        <dbReference type="Proteomes" id="UP000514713"/>
    </source>
</evidence>
<evidence type="ECO:0000256" key="2">
    <source>
        <dbReference type="ARBA" id="ARBA00022679"/>
    </source>
</evidence>
<dbReference type="Pfam" id="PF13477">
    <property type="entry name" value="Glyco_trans_4_2"/>
    <property type="match status" value="1"/>
</dbReference>
<reference evidence="5" key="1">
    <citation type="submission" date="2020-06" db="EMBL/GenBank/DDBJ databases">
        <title>Nostoc edaphicum CCNP1411 genome.</title>
        <authorList>
            <person name="Fidor A."/>
            <person name="Grabski M."/>
            <person name="Gawor J."/>
            <person name="Gromadka R."/>
            <person name="Wegrzyn G."/>
            <person name="Mazur-Marzec H."/>
        </authorList>
    </citation>
    <scope>NUCLEOTIDE SEQUENCE [LARGE SCALE GENOMIC DNA]</scope>
    <source>
        <strain evidence="5">CCNP1411</strain>
    </source>
</reference>
<keyword evidence="2 4" id="KW-0808">Transferase</keyword>
<dbReference type="AlphaFoldDB" id="A0A7D7LHR2"/>
<evidence type="ECO:0000259" key="3">
    <source>
        <dbReference type="Pfam" id="PF13477"/>
    </source>
</evidence>
<dbReference type="GO" id="GO:0016757">
    <property type="term" value="F:glycosyltransferase activity"/>
    <property type="evidence" value="ECO:0007669"/>
    <property type="project" value="UniProtKB-KW"/>
</dbReference>
<organism evidence="4 5">
    <name type="scientific">Nostoc edaphicum CCNP1411</name>
    <dbReference type="NCBI Taxonomy" id="1472755"/>
    <lineage>
        <taxon>Bacteria</taxon>
        <taxon>Bacillati</taxon>
        <taxon>Cyanobacteriota</taxon>
        <taxon>Cyanophyceae</taxon>
        <taxon>Nostocales</taxon>
        <taxon>Nostocaceae</taxon>
        <taxon>Nostoc</taxon>
    </lineage>
</organism>
<dbReference type="Proteomes" id="UP000514713">
    <property type="component" value="Chromosome"/>
</dbReference>
<sequence length="365" mass="41843">MIKVALLHFCFEDYTIELANSLVKYVDLTLIQPEKVSNVCSNVLDSRIRVISFKKPRIRDPRNILSMGAMMRIIKDIQPDVLHVQETNDPWYDWTLLLNKMPPLVTTIHDVFRHPGDNMSVFGSEYTRRISFYRSQQLIVHTHQLKKILIEQFRIPQERVNVLPHGELGSLYQRRGNENIQAREQYTLLFFGRILPYKGLKYLLDAMPLIAESIPEIKLIIAGRGGNIRQYFPDGYDEKRYEIINEFIPLEEVGNLFQRSTVTVLPYIEASQSGVAALSYGMGTLVVASEVGGLSEIVQHKKDGLLVPPCDVPALADAIICLLRDRSLQQSMQTAVLARCQQDLNWSNIAAQTVEIYHREMNMQK</sequence>
<keyword evidence="5" id="KW-1185">Reference proteome</keyword>
<keyword evidence="1" id="KW-0328">Glycosyltransferase</keyword>
<dbReference type="PANTHER" id="PTHR12526:SF510">
    <property type="entry name" value="D-INOSITOL 3-PHOSPHATE GLYCOSYLTRANSFERASE"/>
    <property type="match status" value="1"/>
</dbReference>
<accession>A0A7D7LHR2</accession>
<evidence type="ECO:0000313" key="4">
    <source>
        <dbReference type="EMBL" id="QMS91072.1"/>
    </source>
</evidence>
<dbReference type="SUPFAM" id="SSF53756">
    <property type="entry name" value="UDP-Glycosyltransferase/glycogen phosphorylase"/>
    <property type="match status" value="1"/>
</dbReference>